<keyword evidence="3" id="KW-1185">Reference proteome</keyword>
<evidence type="ECO:0000259" key="1">
    <source>
        <dbReference type="Pfam" id="PF10105"/>
    </source>
</evidence>
<sequence>MYRIRSKFYKKDDMIFISHLDLVRLFERAFRRARIPIAYTQGFNPHPIMAFATALGIGISSEGEYIDIEVTEKIELKEFMDRLNNVLPKGLEVINSQYISKDQDSLMAIIQFSSYAVKIILTEKIDLEELKDKLNSFLDLKEIIEIKEKKKKKSYKKSYKNQVQEINIRDHIKHINIVKKEDNQVLLDMLLATGSSGNLKPETVVKKLQEKMELPIELDKTRVHRIELFKEIEPHFLTPLDIATLYR</sequence>
<dbReference type="RefSeq" id="WP_089282780.1">
    <property type="nucleotide sequence ID" value="NZ_FZOJ01000008.1"/>
</dbReference>
<gene>
    <name evidence="2" type="ORF">SAMN05446037_1008105</name>
</gene>
<organism evidence="2 3">
    <name type="scientific">Anaerovirgula multivorans</name>
    <dbReference type="NCBI Taxonomy" id="312168"/>
    <lineage>
        <taxon>Bacteria</taxon>
        <taxon>Bacillati</taxon>
        <taxon>Bacillota</taxon>
        <taxon>Clostridia</taxon>
        <taxon>Peptostreptococcales</taxon>
        <taxon>Natronincolaceae</taxon>
        <taxon>Anaerovirgula</taxon>
    </lineage>
</organism>
<reference evidence="2 3" key="1">
    <citation type="submission" date="2017-06" db="EMBL/GenBank/DDBJ databases">
        <authorList>
            <person name="Kim H.J."/>
            <person name="Triplett B.A."/>
        </authorList>
    </citation>
    <scope>NUCLEOTIDE SEQUENCE [LARGE SCALE GENOMIC DNA]</scope>
    <source>
        <strain evidence="2 3">SCA</strain>
    </source>
</reference>
<evidence type="ECO:0000313" key="3">
    <source>
        <dbReference type="Proteomes" id="UP000198304"/>
    </source>
</evidence>
<evidence type="ECO:0000313" key="2">
    <source>
        <dbReference type="EMBL" id="SNS35003.1"/>
    </source>
</evidence>
<dbReference type="NCBIfam" id="TIGR03936">
    <property type="entry name" value="sam_1_link_chp"/>
    <property type="match status" value="1"/>
</dbReference>
<name>A0A239DTC4_9FIRM</name>
<dbReference type="InterPro" id="IPR018768">
    <property type="entry name" value="DUF2344"/>
</dbReference>
<accession>A0A239DTC4</accession>
<dbReference type="AlphaFoldDB" id="A0A239DTC4"/>
<protein>
    <submittedName>
        <fullName evidence="2">Radical SAM-linked protein</fullName>
    </submittedName>
</protein>
<dbReference type="EMBL" id="FZOJ01000008">
    <property type="protein sequence ID" value="SNS35003.1"/>
    <property type="molecule type" value="Genomic_DNA"/>
</dbReference>
<proteinExistence type="predicted"/>
<dbReference type="Proteomes" id="UP000198304">
    <property type="component" value="Unassembled WGS sequence"/>
</dbReference>
<dbReference type="Pfam" id="PF10105">
    <property type="entry name" value="DUF2344"/>
    <property type="match status" value="1"/>
</dbReference>
<dbReference type="OrthoDB" id="9780488at2"/>
<feature type="domain" description="DUF2344" evidence="1">
    <location>
        <begin position="3"/>
        <end position="201"/>
    </location>
</feature>